<dbReference type="WBParaSite" id="MBELARI_LOCUS1578">
    <property type="protein sequence ID" value="MBELARI_LOCUS1578"/>
    <property type="gene ID" value="MBELARI_LOCUS1578"/>
</dbReference>
<proteinExistence type="predicted"/>
<keyword evidence="2" id="KW-1185">Reference proteome</keyword>
<accession>A0AAF3ENZ5</accession>
<evidence type="ECO:0000259" key="1">
    <source>
        <dbReference type="PROSITE" id="PS00028"/>
    </source>
</evidence>
<organism evidence="2 3">
    <name type="scientific">Mesorhabditis belari</name>
    <dbReference type="NCBI Taxonomy" id="2138241"/>
    <lineage>
        <taxon>Eukaryota</taxon>
        <taxon>Metazoa</taxon>
        <taxon>Ecdysozoa</taxon>
        <taxon>Nematoda</taxon>
        <taxon>Chromadorea</taxon>
        <taxon>Rhabditida</taxon>
        <taxon>Rhabditina</taxon>
        <taxon>Rhabditomorpha</taxon>
        <taxon>Rhabditoidea</taxon>
        <taxon>Rhabditidae</taxon>
        <taxon>Mesorhabditinae</taxon>
        <taxon>Mesorhabditis</taxon>
    </lineage>
</organism>
<dbReference type="PROSITE" id="PS00028">
    <property type="entry name" value="ZINC_FINGER_C2H2_1"/>
    <property type="match status" value="1"/>
</dbReference>
<evidence type="ECO:0000313" key="2">
    <source>
        <dbReference type="Proteomes" id="UP000887575"/>
    </source>
</evidence>
<dbReference type="InterPro" id="IPR052797">
    <property type="entry name" value="RegFact_GeneExpr_CellDeath"/>
</dbReference>
<dbReference type="AlphaFoldDB" id="A0AAF3ENZ5"/>
<protein>
    <recommendedName>
        <fullName evidence="1">C2H2-type domain-containing protein</fullName>
    </recommendedName>
</protein>
<evidence type="ECO:0000313" key="3">
    <source>
        <dbReference type="WBParaSite" id="MBELARI_LOCUS1578"/>
    </source>
</evidence>
<dbReference type="SMART" id="SM00355">
    <property type="entry name" value="ZnF_C2H2"/>
    <property type="match status" value="2"/>
</dbReference>
<dbReference type="PANTHER" id="PTHR33936:SF1">
    <property type="entry name" value="PROTEIN CBG06911"/>
    <property type="match status" value="1"/>
</dbReference>
<dbReference type="PANTHER" id="PTHR33936">
    <property type="entry name" value="PROTEIN CBG17840"/>
    <property type="match status" value="1"/>
</dbReference>
<dbReference type="Proteomes" id="UP000887575">
    <property type="component" value="Unassembled WGS sequence"/>
</dbReference>
<dbReference type="InterPro" id="IPR013087">
    <property type="entry name" value="Znf_C2H2_type"/>
</dbReference>
<name>A0AAF3ENZ5_9BILA</name>
<sequence length="465" mass="52687">MNGTIRVVKRIPIKSRVKTPYLNQPVGVSLPSKKRYTINTPLPGVKPKEFPGIDELREMKKRVITDRKISIVPTVPESLSCETFLLTQPLRNSPRTRYVLRIPKRVPIGSLPSPPTIPPSAPNETIHWNVPTQLEVHCIHQDCFWKGNSEDEFNSHLHKRHPHDFGVKKTLPTKRSSGVRCSECDAIVYSRALLLKHMGTAHAIALPSFSRVFQTEEELSSWLENVRDAFCVDFVTGSGPKQWSSGAKISYLVCSRSGDIKERRTKKFCRPTRMTIKCGKTCTAYLKMRKGEGEDETAPFAVEGCLYHTGHNITPARISLTAEEIEAVSAVLEKFGENAADYPIEEIRELLGPNAPRFRLIEDQELLEALPKWIYLANEWKYKGGRTEADQLADTIVFAMGPSRNPMNVQHGEHVSFNRPPPTYRQDYNYELIEDEGINGMLYESELNAESEHDSMINVTDDFVL</sequence>
<feature type="domain" description="C2H2-type" evidence="1">
    <location>
        <begin position="181"/>
        <end position="202"/>
    </location>
</feature>
<reference evidence="3" key="1">
    <citation type="submission" date="2024-02" db="UniProtKB">
        <authorList>
            <consortium name="WormBaseParasite"/>
        </authorList>
    </citation>
    <scope>IDENTIFICATION</scope>
</reference>